<evidence type="ECO:0000256" key="5">
    <source>
        <dbReference type="SAM" id="Coils"/>
    </source>
</evidence>
<accession>A0A9J5X6D4</accession>
<dbReference type="PANTHER" id="PTHR45931:SF3">
    <property type="entry name" value="RING ZINC FINGER-CONTAINING PROTEIN"/>
    <property type="match status" value="1"/>
</dbReference>
<dbReference type="EMBL" id="JACXVP010000010">
    <property type="protein sequence ID" value="KAG5583442.1"/>
    <property type="molecule type" value="Genomic_DNA"/>
</dbReference>
<feature type="domain" description="RING-type" evidence="7">
    <location>
        <begin position="94"/>
        <end position="135"/>
    </location>
</feature>
<gene>
    <name evidence="8" type="ORF">H5410_054069</name>
</gene>
<evidence type="ECO:0000259" key="7">
    <source>
        <dbReference type="PROSITE" id="PS50089"/>
    </source>
</evidence>
<feature type="region of interest" description="Disordered" evidence="6">
    <location>
        <begin position="208"/>
        <end position="287"/>
    </location>
</feature>
<comment type="caution">
    <text evidence="8">The sequence shown here is derived from an EMBL/GenBank/DDBJ whole genome shotgun (WGS) entry which is preliminary data.</text>
</comment>
<evidence type="ECO:0000256" key="1">
    <source>
        <dbReference type="ARBA" id="ARBA00022723"/>
    </source>
</evidence>
<dbReference type="InterPro" id="IPR051834">
    <property type="entry name" value="RING_finger_E3_ligase"/>
</dbReference>
<dbReference type="SMART" id="SM00184">
    <property type="entry name" value="RING"/>
    <property type="match status" value="1"/>
</dbReference>
<keyword evidence="9" id="KW-1185">Reference proteome</keyword>
<evidence type="ECO:0000256" key="4">
    <source>
        <dbReference type="PROSITE-ProRule" id="PRU00175"/>
    </source>
</evidence>
<dbReference type="GO" id="GO:0008270">
    <property type="term" value="F:zinc ion binding"/>
    <property type="evidence" value="ECO:0007669"/>
    <property type="project" value="UniProtKB-KW"/>
</dbReference>
<dbReference type="Gene3D" id="3.30.40.10">
    <property type="entry name" value="Zinc/RING finger domain, C3HC4 (zinc finger)"/>
    <property type="match status" value="1"/>
</dbReference>
<dbReference type="SUPFAM" id="SSF57850">
    <property type="entry name" value="RING/U-box"/>
    <property type="match status" value="1"/>
</dbReference>
<evidence type="ECO:0000256" key="6">
    <source>
        <dbReference type="SAM" id="MobiDB-lite"/>
    </source>
</evidence>
<dbReference type="Pfam" id="PF13639">
    <property type="entry name" value="zf-RING_2"/>
    <property type="match status" value="1"/>
</dbReference>
<protein>
    <recommendedName>
        <fullName evidence="7">RING-type domain-containing protein</fullName>
    </recommendedName>
</protein>
<dbReference type="Proteomes" id="UP000824120">
    <property type="component" value="Chromosome 10"/>
</dbReference>
<reference evidence="8 9" key="1">
    <citation type="submission" date="2020-09" db="EMBL/GenBank/DDBJ databases">
        <title>De no assembly of potato wild relative species, Solanum commersonii.</title>
        <authorList>
            <person name="Cho K."/>
        </authorList>
    </citation>
    <scope>NUCLEOTIDE SEQUENCE [LARGE SCALE GENOMIC DNA]</scope>
    <source>
        <strain evidence="8">LZ3.2</strain>
        <tissue evidence="8">Leaf</tissue>
    </source>
</reference>
<evidence type="ECO:0000256" key="2">
    <source>
        <dbReference type="ARBA" id="ARBA00022771"/>
    </source>
</evidence>
<keyword evidence="2 4" id="KW-0863">Zinc-finger</keyword>
<dbReference type="GO" id="GO:0061630">
    <property type="term" value="F:ubiquitin protein ligase activity"/>
    <property type="evidence" value="ECO:0007669"/>
    <property type="project" value="TreeGrafter"/>
</dbReference>
<feature type="compositionally biased region" description="Basic and acidic residues" evidence="6">
    <location>
        <begin position="261"/>
        <end position="278"/>
    </location>
</feature>
<evidence type="ECO:0000313" key="9">
    <source>
        <dbReference type="Proteomes" id="UP000824120"/>
    </source>
</evidence>
<keyword evidence="5" id="KW-0175">Coiled coil</keyword>
<evidence type="ECO:0000256" key="3">
    <source>
        <dbReference type="ARBA" id="ARBA00022833"/>
    </source>
</evidence>
<evidence type="ECO:0000313" key="8">
    <source>
        <dbReference type="EMBL" id="KAG5583442.1"/>
    </source>
</evidence>
<proteinExistence type="predicted"/>
<sequence>MEVASVLIPSLEGLTQTEVRSMIYTHILQFTRSIPPSEDERNIVAVVDATNNSISFLEDRPINAEPILEGQLPASIASIKAIPMVKVLGEGIDCSICLSNFEIGEEAKEMHCKHHFHSICIDKWLGINGSCPICRYKMPVDEQCEEKDEDEIGDDGGSDMEEDRVMFIFHVSIIAETTHLEVSITEMNRLFDDRLIEVGVHRHSDVFEVGDGDRSEAGNGDVSEAFGNGNVSEARNGDEFEARDDDVSEARDGDESEARDDDVSKARDGDVSEDRDGGDGDEAQAMYIDKKGTEINRRKVQIETGQKMIKKLTKEIEESKKEKEKREEKLLYTFKKIKQKAFVVKEDYNTIHELFDKHSASLNDAKNEIQKDSVDPKKLQTTLRDGTLGETCDVNSTLEMVAILEDQLKEMNPNLD</sequence>
<feature type="coiled-coil region" evidence="5">
    <location>
        <begin position="302"/>
        <end position="329"/>
    </location>
</feature>
<dbReference type="GO" id="GO:0005634">
    <property type="term" value="C:nucleus"/>
    <property type="evidence" value="ECO:0007669"/>
    <property type="project" value="TreeGrafter"/>
</dbReference>
<dbReference type="PANTHER" id="PTHR45931">
    <property type="entry name" value="SI:CH211-59O9.10"/>
    <property type="match status" value="1"/>
</dbReference>
<dbReference type="PROSITE" id="PS50089">
    <property type="entry name" value="ZF_RING_2"/>
    <property type="match status" value="1"/>
</dbReference>
<dbReference type="InterPro" id="IPR001841">
    <property type="entry name" value="Znf_RING"/>
</dbReference>
<keyword evidence="3" id="KW-0862">Zinc</keyword>
<dbReference type="GO" id="GO:0006511">
    <property type="term" value="P:ubiquitin-dependent protein catabolic process"/>
    <property type="evidence" value="ECO:0007669"/>
    <property type="project" value="TreeGrafter"/>
</dbReference>
<keyword evidence="1" id="KW-0479">Metal-binding</keyword>
<dbReference type="AlphaFoldDB" id="A0A9J5X6D4"/>
<organism evidence="8 9">
    <name type="scientific">Solanum commersonii</name>
    <name type="common">Commerson's wild potato</name>
    <name type="synonym">Commerson's nightshade</name>
    <dbReference type="NCBI Taxonomy" id="4109"/>
    <lineage>
        <taxon>Eukaryota</taxon>
        <taxon>Viridiplantae</taxon>
        <taxon>Streptophyta</taxon>
        <taxon>Embryophyta</taxon>
        <taxon>Tracheophyta</taxon>
        <taxon>Spermatophyta</taxon>
        <taxon>Magnoliopsida</taxon>
        <taxon>eudicotyledons</taxon>
        <taxon>Gunneridae</taxon>
        <taxon>Pentapetalae</taxon>
        <taxon>asterids</taxon>
        <taxon>lamiids</taxon>
        <taxon>Solanales</taxon>
        <taxon>Solanaceae</taxon>
        <taxon>Solanoideae</taxon>
        <taxon>Solaneae</taxon>
        <taxon>Solanum</taxon>
    </lineage>
</organism>
<dbReference type="OrthoDB" id="8062037at2759"/>
<name>A0A9J5X6D4_SOLCO</name>
<dbReference type="InterPro" id="IPR013083">
    <property type="entry name" value="Znf_RING/FYVE/PHD"/>
</dbReference>